<comment type="caution">
    <text evidence="2">The sequence shown here is derived from an EMBL/GenBank/DDBJ whole genome shotgun (WGS) entry which is preliminary data.</text>
</comment>
<feature type="transmembrane region" description="Helical" evidence="1">
    <location>
        <begin position="20"/>
        <end position="40"/>
    </location>
</feature>
<dbReference type="AlphaFoldDB" id="A0A9D9NJ66"/>
<gene>
    <name evidence="2" type="ORF">IAB88_01970</name>
</gene>
<accession>A0A9D9NJ66</accession>
<feature type="transmembrane region" description="Helical" evidence="1">
    <location>
        <begin position="372"/>
        <end position="392"/>
    </location>
</feature>
<evidence type="ECO:0000313" key="2">
    <source>
        <dbReference type="EMBL" id="MBO8475744.1"/>
    </source>
</evidence>
<sequence>MKRSIMWRLLSRHVSKTQLAGFAVANMVGLLIVLIGLQFYEDVRPVFSDEDSFMRKDYLVITKKVGNLSSIKSLFGGNTNTFSEEELEGLRSQPWVRKVGEFTTSNYPIYGMISLSGQNVSLRTSFFFESVPDEFIDTEVDGWDFDPEKPMIPIIVSKDYLSLYNFGFAASQGMPQLSEKMIGMVPIMFRLTGSDGTRDYVPGKIVGFSNRLNTIIVPESFMRWSNARYAPGVVDRPSRLIVEVSNPGDVKMQQYMDSCGYEIAGDKINSSKASYMLTVVMAIVIAVGLVISLLSFFILILSIYLLLQKNTRKLQDLLLLGYSPAQVSGLYIRMVVYVNAAVYVVSLVSLAIVRSMYLPYLESFALDGASFLPASLSGLLIIGLITAGNIVAIRRKIASLWYVEK</sequence>
<evidence type="ECO:0000256" key="1">
    <source>
        <dbReference type="SAM" id="Phobius"/>
    </source>
</evidence>
<protein>
    <submittedName>
        <fullName evidence="2">ABC transporter permease</fullName>
    </submittedName>
</protein>
<keyword evidence="1" id="KW-1133">Transmembrane helix</keyword>
<evidence type="ECO:0000313" key="3">
    <source>
        <dbReference type="Proteomes" id="UP000823598"/>
    </source>
</evidence>
<keyword evidence="1" id="KW-0472">Membrane</keyword>
<reference evidence="2" key="1">
    <citation type="submission" date="2020-10" db="EMBL/GenBank/DDBJ databases">
        <authorList>
            <person name="Gilroy R."/>
        </authorList>
    </citation>
    <scope>NUCLEOTIDE SEQUENCE</scope>
    <source>
        <strain evidence="2">6919</strain>
    </source>
</reference>
<reference evidence="2" key="2">
    <citation type="journal article" date="2021" name="PeerJ">
        <title>Extensive microbial diversity within the chicken gut microbiome revealed by metagenomics and culture.</title>
        <authorList>
            <person name="Gilroy R."/>
            <person name="Ravi A."/>
            <person name="Getino M."/>
            <person name="Pursley I."/>
            <person name="Horton D.L."/>
            <person name="Alikhan N.F."/>
            <person name="Baker D."/>
            <person name="Gharbi K."/>
            <person name="Hall N."/>
            <person name="Watson M."/>
            <person name="Adriaenssens E.M."/>
            <person name="Foster-Nyarko E."/>
            <person name="Jarju S."/>
            <person name="Secka A."/>
            <person name="Antonio M."/>
            <person name="Oren A."/>
            <person name="Chaudhuri R.R."/>
            <person name="La Ragione R."/>
            <person name="Hildebrand F."/>
            <person name="Pallen M.J."/>
        </authorList>
    </citation>
    <scope>NUCLEOTIDE SEQUENCE</scope>
    <source>
        <strain evidence="2">6919</strain>
    </source>
</reference>
<name>A0A9D9NJ66_9BACT</name>
<keyword evidence="1" id="KW-0812">Transmembrane</keyword>
<proteinExistence type="predicted"/>
<feature type="transmembrane region" description="Helical" evidence="1">
    <location>
        <begin position="328"/>
        <end position="352"/>
    </location>
</feature>
<feature type="transmembrane region" description="Helical" evidence="1">
    <location>
        <begin position="275"/>
        <end position="307"/>
    </location>
</feature>
<organism evidence="2 3">
    <name type="scientific">Candidatus Limisoma faecipullorum</name>
    <dbReference type="NCBI Taxonomy" id="2840854"/>
    <lineage>
        <taxon>Bacteria</taxon>
        <taxon>Pseudomonadati</taxon>
        <taxon>Bacteroidota</taxon>
        <taxon>Bacteroidia</taxon>
        <taxon>Bacteroidales</taxon>
        <taxon>Candidatus Limisoma</taxon>
    </lineage>
</organism>
<dbReference type="Proteomes" id="UP000823598">
    <property type="component" value="Unassembled WGS sequence"/>
</dbReference>
<dbReference type="EMBL" id="JADIMC010000024">
    <property type="protein sequence ID" value="MBO8475744.1"/>
    <property type="molecule type" value="Genomic_DNA"/>
</dbReference>